<dbReference type="Proteomes" id="UP001558613">
    <property type="component" value="Unassembled WGS sequence"/>
</dbReference>
<protein>
    <submittedName>
        <fullName evidence="1">Uncharacterized protein</fullName>
    </submittedName>
</protein>
<sequence length="98" mass="11135">MYPCERRKLSTIPHRDLDLNSGLVSASWPVIYYYSWFSHEHCRDSTPTTPPDPLRRGRHLRPLTPGLFAGDVAIKESCFVPEPSLNKSSGLVFCHQGH</sequence>
<name>A0ABR3LZ93_9TELE</name>
<dbReference type="EMBL" id="JAYMGO010000017">
    <property type="protein sequence ID" value="KAL1258200.1"/>
    <property type="molecule type" value="Genomic_DNA"/>
</dbReference>
<reference evidence="1 2" key="1">
    <citation type="submission" date="2023-09" db="EMBL/GenBank/DDBJ databases">
        <authorList>
            <person name="Wang M."/>
        </authorList>
    </citation>
    <scope>NUCLEOTIDE SEQUENCE [LARGE SCALE GENOMIC DNA]</scope>
    <source>
        <strain evidence="1">GT-2023</strain>
        <tissue evidence="1">Liver</tissue>
    </source>
</reference>
<evidence type="ECO:0000313" key="2">
    <source>
        <dbReference type="Proteomes" id="UP001558613"/>
    </source>
</evidence>
<gene>
    <name evidence="1" type="ORF">QQF64_011444</name>
</gene>
<keyword evidence="2" id="KW-1185">Reference proteome</keyword>
<accession>A0ABR3LZ93</accession>
<organism evidence="1 2">
    <name type="scientific">Cirrhinus molitorella</name>
    <name type="common">mud carp</name>
    <dbReference type="NCBI Taxonomy" id="172907"/>
    <lineage>
        <taxon>Eukaryota</taxon>
        <taxon>Metazoa</taxon>
        <taxon>Chordata</taxon>
        <taxon>Craniata</taxon>
        <taxon>Vertebrata</taxon>
        <taxon>Euteleostomi</taxon>
        <taxon>Actinopterygii</taxon>
        <taxon>Neopterygii</taxon>
        <taxon>Teleostei</taxon>
        <taxon>Ostariophysi</taxon>
        <taxon>Cypriniformes</taxon>
        <taxon>Cyprinidae</taxon>
        <taxon>Labeoninae</taxon>
        <taxon>Labeonini</taxon>
        <taxon>Cirrhinus</taxon>
    </lineage>
</organism>
<evidence type="ECO:0000313" key="1">
    <source>
        <dbReference type="EMBL" id="KAL1258200.1"/>
    </source>
</evidence>
<proteinExistence type="predicted"/>
<comment type="caution">
    <text evidence="1">The sequence shown here is derived from an EMBL/GenBank/DDBJ whole genome shotgun (WGS) entry which is preliminary data.</text>
</comment>